<sequence length="84" mass="8970">MSVQSSDTVTVINDNNNGNGLHNEMPGRDDPAPSAISLNVALDAAIGIFTGRLGSYFADTKESTAQRAERYAALAWRHPALLPE</sequence>
<protein>
    <submittedName>
        <fullName evidence="2">Uncharacterized protein</fullName>
    </submittedName>
</protein>
<proteinExistence type="predicted"/>
<evidence type="ECO:0000313" key="2">
    <source>
        <dbReference type="EMBL" id="MPY33707.1"/>
    </source>
</evidence>
<evidence type="ECO:0000313" key="3">
    <source>
        <dbReference type="Proteomes" id="UP000325849"/>
    </source>
</evidence>
<keyword evidence="3" id="KW-1185">Reference proteome</keyword>
<dbReference type="EMBL" id="VJZD01000085">
    <property type="protein sequence ID" value="MPY33707.1"/>
    <property type="molecule type" value="Genomic_DNA"/>
</dbReference>
<feature type="region of interest" description="Disordered" evidence="1">
    <location>
        <begin position="1"/>
        <end position="32"/>
    </location>
</feature>
<accession>A0A5N8VEP5</accession>
<organism evidence="2 3">
    <name type="scientific">Streptomyces adustus</name>
    <dbReference type="NCBI Taxonomy" id="1609272"/>
    <lineage>
        <taxon>Bacteria</taxon>
        <taxon>Bacillati</taxon>
        <taxon>Actinomycetota</taxon>
        <taxon>Actinomycetes</taxon>
        <taxon>Kitasatosporales</taxon>
        <taxon>Streptomycetaceae</taxon>
        <taxon>Streptomyces</taxon>
    </lineage>
</organism>
<dbReference type="AlphaFoldDB" id="A0A5N8VEP5"/>
<name>A0A5N8VEP5_9ACTN</name>
<comment type="caution">
    <text evidence="2">The sequence shown here is derived from an EMBL/GenBank/DDBJ whole genome shotgun (WGS) entry which is preliminary data.</text>
</comment>
<dbReference type="OrthoDB" id="4312105at2"/>
<feature type="compositionally biased region" description="Low complexity" evidence="1">
    <location>
        <begin position="7"/>
        <end position="20"/>
    </location>
</feature>
<gene>
    <name evidence="2" type="ORF">FNH09_21425</name>
</gene>
<dbReference type="Proteomes" id="UP000325849">
    <property type="component" value="Unassembled WGS sequence"/>
</dbReference>
<evidence type="ECO:0000256" key="1">
    <source>
        <dbReference type="SAM" id="MobiDB-lite"/>
    </source>
</evidence>
<dbReference type="RefSeq" id="WP_152890400.1">
    <property type="nucleotide sequence ID" value="NZ_VJZD01000085.1"/>
</dbReference>
<reference evidence="2 3" key="1">
    <citation type="submission" date="2019-07" db="EMBL/GenBank/DDBJ databases">
        <title>New species of Amycolatopsis and Streptomyces.</title>
        <authorList>
            <person name="Duangmal K."/>
            <person name="Teo W.F.A."/>
            <person name="Lipun K."/>
        </authorList>
    </citation>
    <scope>NUCLEOTIDE SEQUENCE [LARGE SCALE GENOMIC DNA]</scope>
    <source>
        <strain evidence="2 3">NBRC 109810</strain>
    </source>
</reference>